<evidence type="ECO:0000313" key="1">
    <source>
        <dbReference type="EMBL" id="CAB4124823.1"/>
    </source>
</evidence>
<gene>
    <name evidence="1" type="ORF">UFOVP54_32</name>
</gene>
<protein>
    <submittedName>
        <fullName evidence="1">Uncharacterized protein</fullName>
    </submittedName>
</protein>
<dbReference type="EMBL" id="LR796188">
    <property type="protein sequence ID" value="CAB4124823.1"/>
    <property type="molecule type" value="Genomic_DNA"/>
</dbReference>
<accession>A0A6J5KV64</accession>
<name>A0A6J5KV64_9CAUD</name>
<reference evidence="1" key="1">
    <citation type="submission" date="2020-04" db="EMBL/GenBank/DDBJ databases">
        <authorList>
            <person name="Chiriac C."/>
            <person name="Salcher M."/>
            <person name="Ghai R."/>
            <person name="Kavagutti S V."/>
        </authorList>
    </citation>
    <scope>NUCLEOTIDE SEQUENCE</scope>
</reference>
<sequence length="1382" mass="141364">MAIELPSGFKITSAEPSDSRITVANSGSRLGFSAANVYNGLVVYQQDTKELYVLTDAANNTVPISWQLVGSNTNTGSFVTTSSFNAFTSSYSTGSFTGSFIGTHTGSLFGTSSWAINAQTASFYAETDPIFTAKSGSFATTGSNIFKGTQTITGSLLITGSTVQIGNNTLVGNTLLSGSINMSGNILVTGSITATNQTASFGYVSASFLDITGKQTVKGYTQYLPTSDAVPIATPGGYIYASGSQGDLYFAQTNGSINNVIRLRWLEGNMYSGLLNGGLITTQSTTTYQVSSGSGIIVSLNGSLSTDPYPAVQYISWENLSANIAPLSASFDQSFVAIEPSGNTGIIHVQGIPYDDGQFNTLIPIGNVIHQNRSTINATATYPSVAYGYKQRSSDFIRAFGPLKFSGLNTIVSGSSTGSLQVTSGTSYNEGRNYVNDVNNPSYVSDSGQPISKIYRYYQSGSSWKYLTNGGAGYETIDPTQYSLNGILTAVPGTGANRNFTIQRVYYFPAGATKGIYVYYGNAIYASAVEAIANIPYEDFTEAPNTAAGAVLSAYLVVRNNANFTVADSYNIRPGGLFRNVGGAGGGGSAITQTLAGLSDVTLTSLIGGQPLVYDSTSLKWENKSTLTANLVGTSSWATDAINSNTASYVLQAVSSSFASTASFAQGGNGSFSGSFSGSGANLNSIPTIAVVGNFTQIATGSVTASVTPTQFSVVSGSMTEFLVTGTGVTLGSAIADTHRITGSLTITGSNTVIGDKTITGSLIVSSSNATQFLVGSSSLFINSAGNVGIGTTNPVGSLDIISSTTGSLRISGSGGSIITLFRPNSTLSGFVKYTRGAMDIGTANTDGLSLFTNNVQRVSIASAGDISIASAGTQTAFSISNASTPLLFVSSSGQVGIGTTAVGANFLYVSGGNILYDLGGAQTAAFTSGGGIRMSFNGNTVVWQSGTTTLLGGNASATALSTVQGSGNWGVNRGGKSGYAISTNGAVDINAAVGSNQTVLQVVSGSIPLLLVNTSGSVGIGTSTPNATLDVNGSVNISGSGVNTPFKVITAGTGLGSGSLYVTQSGVVYLINSSSESKNLVVRENSTNPTVIQLQNSNNYTGNITFTQGNTPATIANNSKGQQLQITGPGGGISIAATVSQSATSTIDFVVGGFASAAAATLAGRFTNSGRFLLNTSTDDGTNQLQVSGSARIADTTVASGSANAGSLLDLQQTWNTTGTPTAIKLNVTDTASTTSSRLLDLQINGTSKFIVDKNFGTGQSISFNGAAGTAMYMNGDRILFRTGASLYIGNTNSNVAIFANSAQAISIGATSQNNVLIGTTSDIPSAKLVVTSTTSGFLPPRMTNAQRIAITSPAVGLIVYCTDAVEGVYVNKSTGWTFIG</sequence>
<proteinExistence type="predicted"/>
<organism evidence="1">
    <name type="scientific">uncultured Caudovirales phage</name>
    <dbReference type="NCBI Taxonomy" id="2100421"/>
    <lineage>
        <taxon>Viruses</taxon>
        <taxon>Duplodnaviria</taxon>
        <taxon>Heunggongvirae</taxon>
        <taxon>Uroviricota</taxon>
        <taxon>Caudoviricetes</taxon>
        <taxon>Peduoviridae</taxon>
        <taxon>Maltschvirus</taxon>
        <taxon>Maltschvirus maltsch</taxon>
    </lineage>
</organism>